<accession>A0A4R2IAB2</accession>
<keyword evidence="6" id="KW-1185">Reference proteome</keyword>
<proteinExistence type="predicted"/>
<sequence length="500" mass="54075">MKTARPLVPSDHRRRLLHAALALAACFCGAPALAARAAVLPDTPEGRAGAALIEHMNAGDREQIRGWAPTILSPDMDAAERAGFTAGLVAATRDSGGVDLSDAHEQQGMLVLTVKARRSGRLAAIVLGSDAARPGRFAHAEIVPVDDPALYAGWPKAAVSRKDLARLVRATLDRLVRASDFSGCVTVVDGGETVVDECRGLAERRFGVPVDHGTKFHIGSMDKMFTAVAIAQLVEAGKLAWDDTLAQRVPEYPDREAAKKITVWQLLHHTAGLGDFLVPEFFRQRESFLDTTDYLDLIARQPRVGEPGRDWNYSNAGYVLLGRIIENVSRENYFDYIERHVFAPAGMHASGFDELDEVVPKLAVGYFRDGVFSGEWKADWMRIPFKGGPAGGGYSNNADLLRFAKALREGRLVRPATLAKMFEDEVPAGPGAYAAGFGDRVSHGRHVRGHAGGIEGTDANLAMVWERQADVVLTSNQGPGQAWLFAERIADLLAAQDAAP</sequence>
<dbReference type="InterPro" id="IPR001466">
    <property type="entry name" value="Beta-lactam-related"/>
</dbReference>
<keyword evidence="3" id="KW-0732">Signal</keyword>
<feature type="domain" description="Beta-lactamase-related" evidence="4">
    <location>
        <begin position="177"/>
        <end position="481"/>
    </location>
</feature>
<organism evidence="5 6">
    <name type="scientific">Dokdonella fugitiva</name>
    <dbReference type="NCBI Taxonomy" id="328517"/>
    <lineage>
        <taxon>Bacteria</taxon>
        <taxon>Pseudomonadati</taxon>
        <taxon>Pseudomonadota</taxon>
        <taxon>Gammaproteobacteria</taxon>
        <taxon>Lysobacterales</taxon>
        <taxon>Rhodanobacteraceae</taxon>
        <taxon>Dokdonella</taxon>
    </lineage>
</organism>
<name>A0A4R2IAB2_9GAMM</name>
<dbReference type="Proteomes" id="UP000294862">
    <property type="component" value="Unassembled WGS sequence"/>
</dbReference>
<dbReference type="PANTHER" id="PTHR46825:SF11">
    <property type="entry name" value="PENICILLIN-BINDING PROTEIN 4"/>
    <property type="match status" value="1"/>
</dbReference>
<dbReference type="PROSITE" id="PS51257">
    <property type="entry name" value="PROKAR_LIPOPROTEIN"/>
    <property type="match status" value="1"/>
</dbReference>
<evidence type="ECO:0000259" key="4">
    <source>
        <dbReference type="Pfam" id="PF00144"/>
    </source>
</evidence>
<reference evidence="5 6" key="1">
    <citation type="journal article" date="2015" name="Stand. Genomic Sci.">
        <title>Genomic Encyclopedia of Bacterial and Archaeal Type Strains, Phase III: the genomes of soil and plant-associated and newly described type strains.</title>
        <authorList>
            <person name="Whitman W.B."/>
            <person name="Woyke T."/>
            <person name="Klenk H.P."/>
            <person name="Zhou Y."/>
            <person name="Lilburn T.G."/>
            <person name="Beck B.J."/>
            <person name="De Vos P."/>
            <person name="Vandamme P."/>
            <person name="Eisen J.A."/>
            <person name="Garrity G."/>
            <person name="Hugenholtz P."/>
            <person name="Kyrpides N.C."/>
        </authorList>
    </citation>
    <scope>NUCLEOTIDE SEQUENCE [LARGE SCALE GENOMIC DNA]</scope>
    <source>
        <strain evidence="5 6">A3</strain>
    </source>
</reference>
<dbReference type="Gene3D" id="3.40.710.10">
    <property type="entry name" value="DD-peptidase/beta-lactamase superfamily"/>
    <property type="match status" value="1"/>
</dbReference>
<keyword evidence="2" id="KW-0472">Membrane</keyword>
<dbReference type="RefSeq" id="WP_241988010.1">
    <property type="nucleotide sequence ID" value="NZ_SLWQ01000003.1"/>
</dbReference>
<comment type="subcellular location">
    <subcellularLocation>
        <location evidence="1">Membrane</location>
    </subcellularLocation>
</comment>
<evidence type="ECO:0000256" key="3">
    <source>
        <dbReference type="SAM" id="SignalP"/>
    </source>
</evidence>
<evidence type="ECO:0000256" key="1">
    <source>
        <dbReference type="ARBA" id="ARBA00004370"/>
    </source>
</evidence>
<dbReference type="AlphaFoldDB" id="A0A4R2IAB2"/>
<dbReference type="EMBL" id="SLWQ01000003">
    <property type="protein sequence ID" value="TCO41097.1"/>
    <property type="molecule type" value="Genomic_DNA"/>
</dbReference>
<evidence type="ECO:0000256" key="2">
    <source>
        <dbReference type="ARBA" id="ARBA00023136"/>
    </source>
</evidence>
<dbReference type="PANTHER" id="PTHR46825">
    <property type="entry name" value="D-ALANYL-D-ALANINE-CARBOXYPEPTIDASE/ENDOPEPTIDASE AMPH"/>
    <property type="match status" value="1"/>
</dbReference>
<evidence type="ECO:0000313" key="6">
    <source>
        <dbReference type="Proteomes" id="UP000294862"/>
    </source>
</evidence>
<evidence type="ECO:0000313" key="5">
    <source>
        <dbReference type="EMBL" id="TCO41097.1"/>
    </source>
</evidence>
<dbReference type="InterPro" id="IPR050491">
    <property type="entry name" value="AmpC-like"/>
</dbReference>
<gene>
    <name evidence="5" type="ORF">EV148_10316</name>
</gene>
<protein>
    <submittedName>
        <fullName evidence="5">CubicO group peptidase (Beta-lactamase class C family)</fullName>
    </submittedName>
</protein>
<dbReference type="SUPFAM" id="SSF56601">
    <property type="entry name" value="beta-lactamase/transpeptidase-like"/>
    <property type="match status" value="1"/>
</dbReference>
<dbReference type="Pfam" id="PF00144">
    <property type="entry name" value="Beta-lactamase"/>
    <property type="match status" value="1"/>
</dbReference>
<feature type="chain" id="PRO_5020710557" evidence="3">
    <location>
        <begin position="35"/>
        <end position="500"/>
    </location>
</feature>
<feature type="signal peptide" evidence="3">
    <location>
        <begin position="1"/>
        <end position="34"/>
    </location>
</feature>
<comment type="caution">
    <text evidence="5">The sequence shown here is derived from an EMBL/GenBank/DDBJ whole genome shotgun (WGS) entry which is preliminary data.</text>
</comment>
<dbReference type="GO" id="GO:0016020">
    <property type="term" value="C:membrane"/>
    <property type="evidence" value="ECO:0007669"/>
    <property type="project" value="UniProtKB-SubCell"/>
</dbReference>
<dbReference type="InterPro" id="IPR012338">
    <property type="entry name" value="Beta-lactam/transpept-like"/>
</dbReference>